<evidence type="ECO:0000313" key="1">
    <source>
        <dbReference type="EMBL" id="CAB4171835.1"/>
    </source>
</evidence>
<sequence length="157" mass="17862">MGDRMSRLWAALAGSDGSYPFVTDHKEVMVPSLVEWKFDRWAAKYSFGPVAMQDGVLGDSGVVWVQATSNRILDQIRKFYCPPTVLYTKGARGVALWAVFPISWSQTWDVNSRLARLFGCRIKDANPETFRMTVVGHKAEWRTDTFYSDANDLVRFV</sequence>
<dbReference type="EMBL" id="LR796875">
    <property type="protein sequence ID" value="CAB4171835.1"/>
    <property type="molecule type" value="Genomic_DNA"/>
</dbReference>
<organism evidence="3">
    <name type="scientific">uncultured Caudovirales phage</name>
    <dbReference type="NCBI Taxonomy" id="2100421"/>
    <lineage>
        <taxon>Viruses</taxon>
        <taxon>Duplodnaviria</taxon>
        <taxon>Heunggongvirae</taxon>
        <taxon>Uroviricota</taxon>
        <taxon>Caudoviricetes</taxon>
        <taxon>Peduoviridae</taxon>
        <taxon>Maltschvirus</taxon>
        <taxon>Maltschvirus maltsch</taxon>
    </lineage>
</organism>
<reference evidence="3" key="1">
    <citation type="submission" date="2020-05" db="EMBL/GenBank/DDBJ databases">
        <authorList>
            <person name="Chiriac C."/>
            <person name="Salcher M."/>
            <person name="Ghai R."/>
            <person name="Kavagutti S V."/>
        </authorList>
    </citation>
    <scope>NUCLEOTIDE SEQUENCE</scope>
</reference>
<proteinExistence type="predicted"/>
<name>A0A6J5RSP5_9CAUD</name>
<dbReference type="EMBL" id="LR797103">
    <property type="protein sequence ID" value="CAB4187728.1"/>
    <property type="molecule type" value="Genomic_DNA"/>
</dbReference>
<gene>
    <name evidence="2" type="ORF">UFOVP1156_55</name>
    <name evidence="3" type="ORF">UFOVP1346_39</name>
    <name evidence="1" type="ORF">UFOVP921_19</name>
</gene>
<accession>A0A6J5RSP5</accession>
<dbReference type="EMBL" id="LR797295">
    <property type="protein sequence ID" value="CAB4200413.1"/>
    <property type="molecule type" value="Genomic_DNA"/>
</dbReference>
<evidence type="ECO:0000313" key="3">
    <source>
        <dbReference type="EMBL" id="CAB4200413.1"/>
    </source>
</evidence>
<evidence type="ECO:0000313" key="2">
    <source>
        <dbReference type="EMBL" id="CAB4187728.1"/>
    </source>
</evidence>
<protein>
    <submittedName>
        <fullName evidence="3">Uncharacterized protein</fullName>
    </submittedName>
</protein>